<comment type="caution">
    <text evidence="2">The sequence shown here is derived from an EMBL/GenBank/DDBJ whole genome shotgun (WGS) entry which is preliminary data.</text>
</comment>
<accession>A0A6N7J1P9</accession>
<dbReference type="SUPFAM" id="SSF142433">
    <property type="entry name" value="CinA-like"/>
    <property type="match status" value="1"/>
</dbReference>
<sequence>MQQADVLASLLIKGHITVTTAESATAGMIASLLADTPGMSECMGEAYVTYSEDAKKKLLGVKQETLDKYTVYSHEVAAEMAEGARKASGADLALSVTGVAGPGGGTSECPVGTCYVGASYKGNVITRKYVFSGDRRSVRRKAARMAITLGIAIILDEKEKI</sequence>
<gene>
    <name evidence="2" type="ORF">FRC54_06315</name>
</gene>
<dbReference type="NCBIfam" id="TIGR00199">
    <property type="entry name" value="PncC_domain"/>
    <property type="match status" value="1"/>
</dbReference>
<keyword evidence="3" id="KW-1185">Reference proteome</keyword>
<dbReference type="InterPro" id="IPR008136">
    <property type="entry name" value="CinA_C"/>
</dbReference>
<evidence type="ECO:0000313" key="2">
    <source>
        <dbReference type="EMBL" id="MQN01530.1"/>
    </source>
</evidence>
<dbReference type="InterPro" id="IPR036653">
    <property type="entry name" value="CinA-like_C"/>
</dbReference>
<name>A0A6N7J1P9_9FIRM</name>
<reference evidence="2" key="1">
    <citation type="journal article" date="2020" name="Appl. Environ. Microbiol.">
        <title>Medium-Chain Fatty Acid Synthesis by 'Candidatus Weimeria bifida' gen. nov., sp. nov., and 'Candidatus Pseudoramibacter fermentans' sp. nov.</title>
        <authorList>
            <person name="Scarborough M.J."/>
            <person name="Myers K.S."/>
            <person name="Donohue T.J."/>
            <person name="Noguera D.R."/>
        </authorList>
    </citation>
    <scope>NUCLEOTIDE SEQUENCE</scope>
    <source>
        <strain evidence="2">LCO1.1</strain>
    </source>
</reference>
<proteinExistence type="predicted"/>
<dbReference type="Proteomes" id="UP000460257">
    <property type="component" value="Unassembled WGS sequence"/>
</dbReference>
<dbReference type="Pfam" id="PF02464">
    <property type="entry name" value="CinA"/>
    <property type="match status" value="1"/>
</dbReference>
<evidence type="ECO:0000259" key="1">
    <source>
        <dbReference type="Pfam" id="PF02464"/>
    </source>
</evidence>
<feature type="domain" description="CinA C-terminal" evidence="1">
    <location>
        <begin position="4"/>
        <end position="148"/>
    </location>
</feature>
<evidence type="ECO:0000313" key="3">
    <source>
        <dbReference type="Proteomes" id="UP000460257"/>
    </source>
</evidence>
<protein>
    <submittedName>
        <fullName evidence="2">CinA family protein</fullName>
    </submittedName>
</protein>
<dbReference type="Gene3D" id="3.90.950.20">
    <property type="entry name" value="CinA-like"/>
    <property type="match status" value="1"/>
</dbReference>
<dbReference type="EMBL" id="VOGC01000006">
    <property type="protein sequence ID" value="MQN01530.1"/>
    <property type="molecule type" value="Genomic_DNA"/>
</dbReference>
<dbReference type="AlphaFoldDB" id="A0A6N7J1P9"/>
<organism evidence="2 3">
    <name type="scientific">Candidatus Weimeria bifida</name>
    <dbReference type="NCBI Taxonomy" id="2599074"/>
    <lineage>
        <taxon>Bacteria</taxon>
        <taxon>Bacillati</taxon>
        <taxon>Bacillota</taxon>
        <taxon>Clostridia</taxon>
        <taxon>Lachnospirales</taxon>
        <taxon>Lachnospiraceae</taxon>
        <taxon>Candidatus Weimeria</taxon>
    </lineage>
</organism>